<dbReference type="STRING" id="945553.A0A0D2LQX9"/>
<dbReference type="OrthoDB" id="1750432at2759"/>
<dbReference type="InterPro" id="IPR041577">
    <property type="entry name" value="RT_RNaseH_2"/>
</dbReference>
<feature type="domain" description="Reverse transcriptase/retrotransposon-derived protein RNase H-like" evidence="1">
    <location>
        <begin position="16"/>
        <end position="103"/>
    </location>
</feature>
<keyword evidence="3" id="KW-1185">Reference proteome</keyword>
<organism evidence="2 3">
    <name type="scientific">Hypholoma sublateritium (strain FD-334 SS-4)</name>
    <dbReference type="NCBI Taxonomy" id="945553"/>
    <lineage>
        <taxon>Eukaryota</taxon>
        <taxon>Fungi</taxon>
        <taxon>Dikarya</taxon>
        <taxon>Basidiomycota</taxon>
        <taxon>Agaricomycotina</taxon>
        <taxon>Agaricomycetes</taxon>
        <taxon>Agaricomycetidae</taxon>
        <taxon>Agaricales</taxon>
        <taxon>Agaricineae</taxon>
        <taxon>Strophariaceae</taxon>
        <taxon>Hypholoma</taxon>
    </lineage>
</organism>
<dbReference type="Pfam" id="PF17919">
    <property type="entry name" value="RT_RNaseH_2"/>
    <property type="match status" value="1"/>
</dbReference>
<gene>
    <name evidence="2" type="ORF">HYPSUDRAFT_151857</name>
</gene>
<dbReference type="AlphaFoldDB" id="A0A0D2LQX9"/>
<dbReference type="EMBL" id="KN817773">
    <property type="protein sequence ID" value="KJA13183.1"/>
    <property type="molecule type" value="Genomic_DNA"/>
</dbReference>
<protein>
    <recommendedName>
        <fullName evidence="1">Reverse transcriptase/retrotransposon-derived protein RNase H-like domain-containing protein</fullName>
    </recommendedName>
</protein>
<evidence type="ECO:0000313" key="3">
    <source>
        <dbReference type="Proteomes" id="UP000054270"/>
    </source>
</evidence>
<evidence type="ECO:0000313" key="2">
    <source>
        <dbReference type="EMBL" id="KJA13183.1"/>
    </source>
</evidence>
<dbReference type="Proteomes" id="UP000054270">
    <property type="component" value="Unassembled WGS sequence"/>
</dbReference>
<sequence>MGVLHALTSNAVLFQWDFTHRCAFKEIKKSANKCCNHHRRPLDHSKGAPPINVVMDGCITGIAGFISQGEDWKNIPVAAFYSAKLSSVQQNYFIHKIEMLAGLEMTVQLR</sequence>
<accession>A0A0D2LQX9</accession>
<reference evidence="3" key="1">
    <citation type="submission" date="2014-04" db="EMBL/GenBank/DDBJ databases">
        <title>Evolutionary Origins and Diversification of the Mycorrhizal Mutualists.</title>
        <authorList>
            <consortium name="DOE Joint Genome Institute"/>
            <consortium name="Mycorrhizal Genomics Consortium"/>
            <person name="Kohler A."/>
            <person name="Kuo A."/>
            <person name="Nagy L.G."/>
            <person name="Floudas D."/>
            <person name="Copeland A."/>
            <person name="Barry K.W."/>
            <person name="Cichocki N."/>
            <person name="Veneault-Fourrey C."/>
            <person name="LaButti K."/>
            <person name="Lindquist E.A."/>
            <person name="Lipzen A."/>
            <person name="Lundell T."/>
            <person name="Morin E."/>
            <person name="Murat C."/>
            <person name="Riley R."/>
            <person name="Ohm R."/>
            <person name="Sun H."/>
            <person name="Tunlid A."/>
            <person name="Henrissat B."/>
            <person name="Grigoriev I.V."/>
            <person name="Hibbett D.S."/>
            <person name="Martin F."/>
        </authorList>
    </citation>
    <scope>NUCLEOTIDE SEQUENCE [LARGE SCALE GENOMIC DNA]</scope>
    <source>
        <strain evidence="3">FD-334 SS-4</strain>
    </source>
</reference>
<dbReference type="InterPro" id="IPR043502">
    <property type="entry name" value="DNA/RNA_pol_sf"/>
</dbReference>
<evidence type="ECO:0000259" key="1">
    <source>
        <dbReference type="Pfam" id="PF17919"/>
    </source>
</evidence>
<dbReference type="SUPFAM" id="SSF56672">
    <property type="entry name" value="DNA/RNA polymerases"/>
    <property type="match status" value="1"/>
</dbReference>
<proteinExistence type="predicted"/>
<name>A0A0D2LQX9_HYPSF</name>